<dbReference type="Pfam" id="PF02817">
    <property type="entry name" value="E3_binding"/>
    <property type="match status" value="1"/>
</dbReference>
<proteinExistence type="inferred from homology"/>
<dbReference type="FunFam" id="2.40.50.100:FF:000010">
    <property type="entry name" value="Acetyltransferase component of pyruvate dehydrogenase complex"/>
    <property type="match status" value="1"/>
</dbReference>
<feature type="domain" description="Lipoyl-binding" evidence="10">
    <location>
        <begin position="3"/>
        <end position="79"/>
    </location>
</feature>
<dbReference type="Gene3D" id="2.40.50.100">
    <property type="match status" value="1"/>
</dbReference>
<feature type="domain" description="Peripheral subunit-binding (PSBD)" evidence="11">
    <location>
        <begin position="128"/>
        <end position="165"/>
    </location>
</feature>
<dbReference type="PROSITE" id="PS00189">
    <property type="entry name" value="LIPOYL"/>
    <property type="match status" value="1"/>
</dbReference>
<evidence type="ECO:0000256" key="5">
    <source>
        <dbReference type="ARBA" id="ARBA00023315"/>
    </source>
</evidence>
<dbReference type="InterPro" id="IPR003016">
    <property type="entry name" value="2-oxoA_DH_lipoyl-BS"/>
</dbReference>
<keyword evidence="12" id="KW-0670">Pyruvate</keyword>
<evidence type="ECO:0000259" key="11">
    <source>
        <dbReference type="PROSITE" id="PS51826"/>
    </source>
</evidence>
<evidence type="ECO:0000256" key="4">
    <source>
        <dbReference type="ARBA" id="ARBA00022823"/>
    </source>
</evidence>
<evidence type="ECO:0000256" key="3">
    <source>
        <dbReference type="ARBA" id="ARBA00022679"/>
    </source>
</evidence>
<dbReference type="InterPro" id="IPR045257">
    <property type="entry name" value="E2/Pdx1"/>
</dbReference>
<gene>
    <name evidence="12" type="ORF">C4617_01785</name>
</gene>
<dbReference type="Pfam" id="PF00364">
    <property type="entry name" value="Biotin_lipoyl"/>
    <property type="match status" value="1"/>
</dbReference>
<dbReference type="InterPro" id="IPR004167">
    <property type="entry name" value="PSBD"/>
</dbReference>
<dbReference type="CDD" id="cd06849">
    <property type="entry name" value="lipoyl_domain"/>
    <property type="match status" value="1"/>
</dbReference>
<accession>A0A2T4VXS4</accession>
<keyword evidence="5 8" id="KW-0012">Acyltransferase</keyword>
<dbReference type="InterPro" id="IPR001078">
    <property type="entry name" value="2-oxoacid_DH_actylTfrase"/>
</dbReference>
<dbReference type="EC" id="2.3.1.12" evidence="8"/>
<dbReference type="GO" id="GO:0006086">
    <property type="term" value="P:pyruvate decarboxylation to acetyl-CoA"/>
    <property type="evidence" value="ECO:0007669"/>
    <property type="project" value="InterPro"/>
</dbReference>
<dbReference type="GO" id="GO:0004742">
    <property type="term" value="F:dihydrolipoyllysine-residue acetyltransferase activity"/>
    <property type="evidence" value="ECO:0007669"/>
    <property type="project" value="UniProtKB-UniRule"/>
</dbReference>
<reference evidence="13" key="1">
    <citation type="submission" date="2018-02" db="EMBL/GenBank/DDBJ databases">
        <title>Genome sequence of Candidatus Liberibacter europaeus.</title>
        <authorList>
            <person name="Frampton R.A."/>
            <person name="Thompson S.M."/>
            <person name="David C."/>
            <person name="Addison S.M."/>
            <person name="Smith G.R."/>
        </authorList>
    </citation>
    <scope>NUCLEOTIDE SEQUENCE [LARGE SCALE GENOMIC DNA]</scope>
</reference>
<dbReference type="Gene3D" id="3.30.559.10">
    <property type="entry name" value="Chloramphenicol acetyltransferase-like domain"/>
    <property type="match status" value="1"/>
</dbReference>
<dbReference type="Gene3D" id="4.10.320.10">
    <property type="entry name" value="E3-binding domain"/>
    <property type="match status" value="1"/>
</dbReference>
<dbReference type="SUPFAM" id="SSF47005">
    <property type="entry name" value="Peripheral subunit-binding domain of 2-oxo acid dehydrogenase complex"/>
    <property type="match status" value="1"/>
</dbReference>
<evidence type="ECO:0000256" key="2">
    <source>
        <dbReference type="ARBA" id="ARBA00011484"/>
    </source>
</evidence>
<evidence type="ECO:0000256" key="1">
    <source>
        <dbReference type="ARBA" id="ARBA00007317"/>
    </source>
</evidence>
<dbReference type="InterPro" id="IPR023213">
    <property type="entry name" value="CAT-like_dom_sf"/>
</dbReference>
<dbReference type="Proteomes" id="UP000240811">
    <property type="component" value="Unassembled WGS sequence"/>
</dbReference>
<dbReference type="SUPFAM" id="SSF52777">
    <property type="entry name" value="CoA-dependent acyltransferases"/>
    <property type="match status" value="1"/>
</dbReference>
<evidence type="ECO:0000256" key="8">
    <source>
        <dbReference type="RuleBase" id="RU361137"/>
    </source>
</evidence>
<dbReference type="InterPro" id="IPR036625">
    <property type="entry name" value="E3-bd_dom_sf"/>
</dbReference>
<dbReference type="PANTHER" id="PTHR23151">
    <property type="entry name" value="DIHYDROLIPOAMIDE ACETYL/SUCCINYL-TRANSFERASE-RELATED"/>
    <property type="match status" value="1"/>
</dbReference>
<dbReference type="InterPro" id="IPR000089">
    <property type="entry name" value="Biotin_lipoyl"/>
</dbReference>
<comment type="function">
    <text evidence="6">The pyruvate dehydrogenase complex catalyzes the overall conversion of pyruvate to acetyl-CoA and CO(2). It contains multiple copies of three enzymatic components: pyruvate dehydrogenase (E1), dihydrolipoamide acetyltransferase (E2) and lipoamide dehydrogenase (E3).</text>
</comment>
<keyword evidence="3 8" id="KW-0808">Transferase</keyword>
<sequence>MMIHTINMPALSPTMETGKLEKWMVKKGDSFRPGDVLCEIETDKAIMEVEAVDEGFVHELLIPEKTENIKVNSPILTFTTDDDKLSHDTPQIYPEEVEKESPDNRQISNRNFTDNKKHQLAKNRDYTFSSPLARRIAQEHGADLSSIVGSGPHGRIIKKDVELFLEQNSKENLSSIVKYPDTIETNASAESDITQLFAKDSYESIPHNNMRKTIASRLQHAKQTIPHFYVSIDCNIDNLLSLRAQMNAQINVNKETSFNKISVNDVVLKAFALAMVRVPEANVSWTSTAMLHHKNVDISVAVSIPDGIITPIIRKVDQKSILDISSEVKILIQKAKKRNLKPEEYQGGTTSVSNMGMFGIKNFCAIVNPPQSTMLAVGAGEKKPIFQDGQIKIATIMNVTLSADHRSVDGAMASKLLSIFKEYVENPIWMLM</sequence>
<evidence type="ECO:0000313" key="12">
    <source>
        <dbReference type="EMBL" id="PTL86577.1"/>
    </source>
</evidence>
<dbReference type="Pfam" id="PF00198">
    <property type="entry name" value="2-oxoacid_dh"/>
    <property type="match status" value="1"/>
</dbReference>
<evidence type="ECO:0000256" key="7">
    <source>
        <dbReference type="ARBA" id="ARBA00048370"/>
    </source>
</evidence>
<dbReference type="PROSITE" id="PS50968">
    <property type="entry name" value="BIOTINYL_LIPOYL"/>
    <property type="match status" value="1"/>
</dbReference>
<protein>
    <recommendedName>
        <fullName evidence="8">Acetyltransferase component of pyruvate dehydrogenase complex</fullName>
        <ecNumber evidence="8">2.3.1.12</ecNumber>
    </recommendedName>
</protein>
<comment type="catalytic activity">
    <reaction evidence="7 8">
        <text>N(6)-[(R)-dihydrolipoyl]-L-lysyl-[protein] + acetyl-CoA = N(6)-[(R)-S(8)-acetyldihydrolipoyl]-L-lysyl-[protein] + CoA</text>
        <dbReference type="Rhea" id="RHEA:17017"/>
        <dbReference type="Rhea" id="RHEA-COMP:10475"/>
        <dbReference type="Rhea" id="RHEA-COMP:10478"/>
        <dbReference type="ChEBI" id="CHEBI:57287"/>
        <dbReference type="ChEBI" id="CHEBI:57288"/>
        <dbReference type="ChEBI" id="CHEBI:83100"/>
        <dbReference type="ChEBI" id="CHEBI:83111"/>
        <dbReference type="EC" id="2.3.1.12"/>
    </reaction>
</comment>
<evidence type="ECO:0000256" key="6">
    <source>
        <dbReference type="ARBA" id="ARBA00025211"/>
    </source>
</evidence>
<dbReference type="PROSITE" id="PS51826">
    <property type="entry name" value="PSBD"/>
    <property type="match status" value="1"/>
</dbReference>
<feature type="compositionally biased region" description="Basic and acidic residues" evidence="9">
    <location>
        <begin position="113"/>
        <end position="124"/>
    </location>
</feature>
<dbReference type="EMBL" id="PSQJ01000002">
    <property type="protein sequence ID" value="PTL86577.1"/>
    <property type="molecule type" value="Genomic_DNA"/>
</dbReference>
<comment type="similarity">
    <text evidence="1 8">Belongs to the 2-oxoacid dehydrogenase family.</text>
</comment>
<feature type="region of interest" description="Disordered" evidence="9">
    <location>
        <begin position="96"/>
        <end position="124"/>
    </location>
</feature>
<comment type="subunit">
    <text evidence="2">Forms a 24-polypeptide structural core with octahedral symmetry.</text>
</comment>
<dbReference type="NCBIfam" id="TIGR01349">
    <property type="entry name" value="PDHac_trf_mito"/>
    <property type="match status" value="1"/>
</dbReference>
<name>A0A2T4VXS4_9HYPH</name>
<keyword evidence="4 8" id="KW-0450">Lipoyl</keyword>
<dbReference type="SUPFAM" id="SSF51230">
    <property type="entry name" value="Single hybrid motif"/>
    <property type="match status" value="1"/>
</dbReference>
<dbReference type="InterPro" id="IPR011053">
    <property type="entry name" value="Single_hybrid_motif"/>
</dbReference>
<dbReference type="InterPro" id="IPR006257">
    <property type="entry name" value="LAT1"/>
</dbReference>
<organism evidence="12 13">
    <name type="scientific">Candidatus Liberibacter europaeus</name>
    <dbReference type="NCBI Taxonomy" id="744859"/>
    <lineage>
        <taxon>Bacteria</taxon>
        <taxon>Pseudomonadati</taxon>
        <taxon>Pseudomonadota</taxon>
        <taxon>Alphaproteobacteria</taxon>
        <taxon>Hyphomicrobiales</taxon>
        <taxon>Rhizobiaceae</taxon>
        <taxon>Liberibacter</taxon>
    </lineage>
</organism>
<dbReference type="PANTHER" id="PTHR23151:SF90">
    <property type="entry name" value="DIHYDROLIPOYLLYSINE-RESIDUE ACETYLTRANSFERASE COMPONENT OF PYRUVATE DEHYDROGENASE COMPLEX, MITOCHONDRIAL-RELATED"/>
    <property type="match status" value="1"/>
</dbReference>
<evidence type="ECO:0000259" key="10">
    <source>
        <dbReference type="PROSITE" id="PS50968"/>
    </source>
</evidence>
<comment type="cofactor">
    <cofactor evidence="8">
        <name>(R)-lipoate</name>
        <dbReference type="ChEBI" id="CHEBI:83088"/>
    </cofactor>
    <text evidence="8">Binds 1 lipoyl cofactor covalently.</text>
</comment>
<dbReference type="AlphaFoldDB" id="A0A2T4VXS4"/>
<comment type="caution">
    <text evidence="12">The sequence shown here is derived from an EMBL/GenBank/DDBJ whole genome shotgun (WGS) entry which is preliminary data.</text>
</comment>
<evidence type="ECO:0000256" key="9">
    <source>
        <dbReference type="SAM" id="MobiDB-lite"/>
    </source>
</evidence>
<evidence type="ECO:0000313" key="13">
    <source>
        <dbReference type="Proteomes" id="UP000240811"/>
    </source>
</evidence>
<dbReference type="GO" id="GO:0045254">
    <property type="term" value="C:pyruvate dehydrogenase complex"/>
    <property type="evidence" value="ECO:0007669"/>
    <property type="project" value="UniProtKB-UniRule"/>
</dbReference>